<dbReference type="Proteomes" id="UP000681722">
    <property type="component" value="Unassembled WGS sequence"/>
</dbReference>
<sequence length="129" mass="14266">MSSSSVTTLQANIDLEKPFYEELEKHINSLNSKYREKFVIRKQTCDDISKALLLEGEHNVEDEDQLPTAVAEADDGRADDITSCTLNSNELVDDIDSDINLLVKKLTDDAVDTVCNSVTDLSSSNSHSD</sequence>
<proteinExistence type="predicted"/>
<name>A0A815X8N4_9BILA</name>
<accession>A0A815X8N4</accession>
<evidence type="ECO:0000313" key="2">
    <source>
        <dbReference type="EMBL" id="CAF4415559.1"/>
    </source>
</evidence>
<feature type="non-terminal residue" evidence="1">
    <location>
        <position position="1"/>
    </location>
</feature>
<gene>
    <name evidence="1" type="ORF">GPM918_LOCUS39399</name>
    <name evidence="2" type="ORF">SRO942_LOCUS40265</name>
</gene>
<evidence type="ECO:0000313" key="3">
    <source>
        <dbReference type="Proteomes" id="UP000663829"/>
    </source>
</evidence>
<evidence type="ECO:0000313" key="1">
    <source>
        <dbReference type="EMBL" id="CAF1554424.1"/>
    </source>
</evidence>
<dbReference type="Proteomes" id="UP000663829">
    <property type="component" value="Unassembled WGS sequence"/>
</dbReference>
<organism evidence="1 3">
    <name type="scientific">Didymodactylos carnosus</name>
    <dbReference type="NCBI Taxonomy" id="1234261"/>
    <lineage>
        <taxon>Eukaryota</taxon>
        <taxon>Metazoa</taxon>
        <taxon>Spiralia</taxon>
        <taxon>Gnathifera</taxon>
        <taxon>Rotifera</taxon>
        <taxon>Eurotatoria</taxon>
        <taxon>Bdelloidea</taxon>
        <taxon>Philodinida</taxon>
        <taxon>Philodinidae</taxon>
        <taxon>Didymodactylos</taxon>
    </lineage>
</organism>
<reference evidence="1" key="1">
    <citation type="submission" date="2021-02" db="EMBL/GenBank/DDBJ databases">
        <authorList>
            <person name="Nowell W R."/>
        </authorList>
    </citation>
    <scope>NUCLEOTIDE SEQUENCE</scope>
</reference>
<dbReference type="EMBL" id="CAJNOQ010027543">
    <property type="protein sequence ID" value="CAF1554424.1"/>
    <property type="molecule type" value="Genomic_DNA"/>
</dbReference>
<keyword evidence="3" id="KW-1185">Reference proteome</keyword>
<dbReference type="AlphaFoldDB" id="A0A815X8N4"/>
<protein>
    <submittedName>
        <fullName evidence="1">Uncharacterized protein</fullName>
    </submittedName>
</protein>
<comment type="caution">
    <text evidence="1">The sequence shown here is derived from an EMBL/GenBank/DDBJ whole genome shotgun (WGS) entry which is preliminary data.</text>
</comment>
<dbReference type="EMBL" id="CAJOBC010093238">
    <property type="protein sequence ID" value="CAF4415559.1"/>
    <property type="molecule type" value="Genomic_DNA"/>
</dbReference>